<dbReference type="AlphaFoldDB" id="A0A7L9WPE0"/>
<proteinExistence type="predicted"/>
<accession>A0A7L9WPE0</accession>
<keyword evidence="1" id="KW-1133">Transmembrane helix</keyword>
<dbReference type="RefSeq" id="WP_193080147.1">
    <property type="nucleotide sequence ID" value="NZ_CP045201.1"/>
</dbReference>
<gene>
    <name evidence="2" type="ORF">F3W81_15840</name>
</gene>
<evidence type="ECO:0000313" key="2">
    <source>
        <dbReference type="EMBL" id="QOL82171.1"/>
    </source>
</evidence>
<evidence type="ECO:0000256" key="1">
    <source>
        <dbReference type="SAM" id="Phobius"/>
    </source>
</evidence>
<reference evidence="2 3" key="1">
    <citation type="submission" date="2019-10" db="EMBL/GenBank/DDBJ databases">
        <title>Pseudopuniceibacterium sp. HQ09 islated from Antarctica.</title>
        <authorList>
            <person name="Liao L."/>
            <person name="Su S."/>
            <person name="Chen B."/>
            <person name="Yu Y."/>
        </authorList>
    </citation>
    <scope>NUCLEOTIDE SEQUENCE [LARGE SCALE GENOMIC DNA]</scope>
    <source>
        <strain evidence="2 3">HQ09</strain>
    </source>
</reference>
<dbReference type="Proteomes" id="UP000594118">
    <property type="component" value="Chromosome"/>
</dbReference>
<feature type="transmembrane region" description="Helical" evidence="1">
    <location>
        <begin position="16"/>
        <end position="39"/>
    </location>
</feature>
<protein>
    <submittedName>
        <fullName evidence="2">Uncharacterized protein</fullName>
    </submittedName>
</protein>
<evidence type="ECO:0000313" key="3">
    <source>
        <dbReference type="Proteomes" id="UP000594118"/>
    </source>
</evidence>
<keyword evidence="1" id="KW-0812">Transmembrane</keyword>
<keyword evidence="1" id="KW-0472">Membrane</keyword>
<dbReference type="KEGG" id="pshq:F3W81_15840"/>
<keyword evidence="3" id="KW-1185">Reference proteome</keyword>
<dbReference type="EMBL" id="CP045201">
    <property type="protein sequence ID" value="QOL82171.1"/>
    <property type="molecule type" value="Genomic_DNA"/>
</dbReference>
<sequence>MPIQPRSLTHSDTQGALLGISLLVVAVISGGFGLSSGWFGAPPHRLSSQIDLGVPISTSKAGLIGKDVVAEVQRVARSP</sequence>
<organism evidence="2 3">
    <name type="scientific">Pseudooceanicola spongiae</name>
    <dbReference type="NCBI Taxonomy" id="2613965"/>
    <lineage>
        <taxon>Bacteria</taxon>
        <taxon>Pseudomonadati</taxon>
        <taxon>Pseudomonadota</taxon>
        <taxon>Alphaproteobacteria</taxon>
        <taxon>Rhodobacterales</taxon>
        <taxon>Paracoccaceae</taxon>
        <taxon>Pseudooceanicola</taxon>
    </lineage>
</organism>
<name>A0A7L9WPE0_9RHOB</name>